<dbReference type="Gene3D" id="3.30.1430.10">
    <property type="match status" value="1"/>
</dbReference>
<dbReference type="Pfam" id="PF00297">
    <property type="entry name" value="Ribosomal_L3"/>
    <property type="match status" value="1"/>
</dbReference>
<evidence type="ECO:0000313" key="10">
    <source>
        <dbReference type="EMBL" id="KAJ8784053.1"/>
    </source>
</evidence>
<evidence type="ECO:0000313" key="11">
    <source>
        <dbReference type="Proteomes" id="UP001159641"/>
    </source>
</evidence>
<dbReference type="SUPFAM" id="SSF50447">
    <property type="entry name" value="Translation proteins"/>
    <property type="match status" value="1"/>
</dbReference>
<evidence type="ECO:0000256" key="3">
    <source>
        <dbReference type="ARBA" id="ARBA00022843"/>
    </source>
</evidence>
<comment type="caution">
    <text evidence="10">The sequence shown here is derived from an EMBL/GenBank/DDBJ whole genome shotgun (WGS) entry which is preliminary data.</text>
</comment>
<dbReference type="InterPro" id="IPR000597">
    <property type="entry name" value="Ribosomal_uL3"/>
</dbReference>
<evidence type="ECO:0000256" key="8">
    <source>
        <dbReference type="ARBA" id="ARBA00035354"/>
    </source>
</evidence>
<dbReference type="InterPro" id="IPR009000">
    <property type="entry name" value="Transl_B-barrel_sf"/>
</dbReference>
<keyword evidence="5" id="KW-0007">Acetylation</keyword>
<dbReference type="GO" id="GO:0003723">
    <property type="term" value="F:RNA binding"/>
    <property type="evidence" value="ECO:0007669"/>
    <property type="project" value="TreeGrafter"/>
</dbReference>
<dbReference type="PANTHER" id="PTHR11363">
    <property type="entry name" value="60S RIBOSOMAL PROTEIN L3-RELATED"/>
    <property type="match status" value="1"/>
</dbReference>
<keyword evidence="6" id="KW-0687">Ribonucleoprotein</keyword>
<keyword evidence="4" id="KW-0689">Ribosomal protein</keyword>
<reference evidence="10 11" key="1">
    <citation type="submission" date="2022-11" db="EMBL/GenBank/DDBJ databases">
        <title>Whole genome sequence of Eschrichtius robustus ER-17-0199.</title>
        <authorList>
            <person name="Bruniche-Olsen A."/>
            <person name="Black A.N."/>
            <person name="Fields C.J."/>
            <person name="Walden K."/>
            <person name="Dewoody J.A."/>
        </authorList>
    </citation>
    <scope>NUCLEOTIDE SEQUENCE [LARGE SCALE GENOMIC DNA]</scope>
    <source>
        <strain evidence="10">ER-17-0199</strain>
        <tissue evidence="10">Blubber</tissue>
    </source>
</reference>
<comment type="function">
    <text evidence="7">Component of the large ribosomal subunit. The ribosome is a large ribonucleoprotein complex responsible for the synthesis of proteins in the cell.</text>
</comment>
<evidence type="ECO:0000256" key="2">
    <source>
        <dbReference type="ARBA" id="ARBA00022499"/>
    </source>
</evidence>
<organism evidence="10 11">
    <name type="scientific">Eschrichtius robustus</name>
    <name type="common">California gray whale</name>
    <name type="synonym">Eschrichtius gibbosus</name>
    <dbReference type="NCBI Taxonomy" id="9764"/>
    <lineage>
        <taxon>Eukaryota</taxon>
        <taxon>Metazoa</taxon>
        <taxon>Chordata</taxon>
        <taxon>Craniata</taxon>
        <taxon>Vertebrata</taxon>
        <taxon>Euteleostomi</taxon>
        <taxon>Mammalia</taxon>
        <taxon>Eutheria</taxon>
        <taxon>Laurasiatheria</taxon>
        <taxon>Artiodactyla</taxon>
        <taxon>Whippomorpha</taxon>
        <taxon>Cetacea</taxon>
        <taxon>Mysticeti</taxon>
        <taxon>Eschrichtiidae</taxon>
        <taxon>Eschrichtius</taxon>
    </lineage>
</organism>
<name>A0AB34GVB1_ESCRO</name>
<evidence type="ECO:0000256" key="4">
    <source>
        <dbReference type="ARBA" id="ARBA00022980"/>
    </source>
</evidence>
<dbReference type="GO" id="GO:0022625">
    <property type="term" value="C:cytosolic large ribosomal subunit"/>
    <property type="evidence" value="ECO:0007669"/>
    <property type="project" value="TreeGrafter"/>
</dbReference>
<dbReference type="AlphaFoldDB" id="A0AB34GVB1"/>
<proteinExistence type="inferred from homology"/>
<protein>
    <recommendedName>
        <fullName evidence="8">60S ribosomal protein L3</fullName>
    </recommendedName>
</protein>
<sequence length="85" mass="9959">MTHMVREVDRPGCKVKKKEVVEAVTIVEPLPVVTVGIVGYVETPRGLQTFKTIFAEHFSNACKRHFYKNWHKCKMKAFTKYCKKW</sequence>
<comment type="subunit">
    <text evidence="9">Component of the large ribosomal subunit. Interacts with DHX33.</text>
</comment>
<dbReference type="PANTHER" id="PTHR11363:SF4">
    <property type="entry name" value="LARGE RIBOSOMAL SUBUNIT PROTEIN UL3"/>
    <property type="match status" value="1"/>
</dbReference>
<keyword evidence="2" id="KW-1017">Isopeptide bond</keyword>
<evidence type="ECO:0000256" key="6">
    <source>
        <dbReference type="ARBA" id="ARBA00023274"/>
    </source>
</evidence>
<gene>
    <name evidence="10" type="ORF">J1605_009096</name>
</gene>
<evidence type="ECO:0000256" key="9">
    <source>
        <dbReference type="ARBA" id="ARBA00046482"/>
    </source>
</evidence>
<dbReference type="EMBL" id="JAIQCJ010002079">
    <property type="protein sequence ID" value="KAJ8784053.1"/>
    <property type="molecule type" value="Genomic_DNA"/>
</dbReference>
<evidence type="ECO:0000256" key="5">
    <source>
        <dbReference type="ARBA" id="ARBA00022990"/>
    </source>
</evidence>
<dbReference type="GO" id="GO:0006412">
    <property type="term" value="P:translation"/>
    <property type="evidence" value="ECO:0007669"/>
    <property type="project" value="InterPro"/>
</dbReference>
<keyword evidence="11" id="KW-1185">Reference proteome</keyword>
<accession>A0AB34GVB1</accession>
<keyword evidence="3" id="KW-0832">Ubl conjugation</keyword>
<dbReference type="InterPro" id="IPR045077">
    <property type="entry name" value="L3_arc_euk"/>
</dbReference>
<dbReference type="GO" id="GO:0003735">
    <property type="term" value="F:structural constituent of ribosome"/>
    <property type="evidence" value="ECO:0007669"/>
    <property type="project" value="InterPro"/>
</dbReference>
<comment type="similarity">
    <text evidence="1">Belongs to the universal ribosomal protein uL3 family.</text>
</comment>
<dbReference type="Proteomes" id="UP001159641">
    <property type="component" value="Unassembled WGS sequence"/>
</dbReference>
<evidence type="ECO:0000256" key="7">
    <source>
        <dbReference type="ARBA" id="ARBA00034092"/>
    </source>
</evidence>
<evidence type="ECO:0000256" key="1">
    <source>
        <dbReference type="ARBA" id="ARBA00006540"/>
    </source>
</evidence>